<keyword evidence="8 9" id="KW-0368">Histidine biosynthesis</keyword>
<dbReference type="HAMAP" id="MF_01020">
    <property type="entry name" value="HisE"/>
    <property type="match status" value="1"/>
</dbReference>
<reference evidence="10 11" key="1">
    <citation type="submission" date="2024-06" db="EMBL/GenBank/DDBJ databases">
        <authorList>
            <person name="Tuo L."/>
        </authorList>
    </citation>
    <scope>NUCLEOTIDE SEQUENCE [LARGE SCALE GENOMIC DNA]</scope>
    <source>
        <strain evidence="10 11">ZMM04-5</strain>
    </source>
</reference>
<evidence type="ECO:0000256" key="5">
    <source>
        <dbReference type="ARBA" id="ARBA00022741"/>
    </source>
</evidence>
<dbReference type="InterPro" id="IPR021130">
    <property type="entry name" value="PRib-ATP_PPHydrolase-like"/>
</dbReference>
<dbReference type="Gene3D" id="1.10.287.1080">
    <property type="entry name" value="MazG-like"/>
    <property type="match status" value="1"/>
</dbReference>
<dbReference type="CDD" id="cd11534">
    <property type="entry name" value="NTP-PPase_HisIE_like"/>
    <property type="match status" value="1"/>
</dbReference>
<evidence type="ECO:0000256" key="2">
    <source>
        <dbReference type="ARBA" id="ARBA00005204"/>
    </source>
</evidence>
<keyword evidence="4 9" id="KW-0028">Amino-acid biosynthesis</keyword>
<dbReference type="Proteomes" id="UP001556196">
    <property type="component" value="Unassembled WGS sequence"/>
</dbReference>
<evidence type="ECO:0000256" key="9">
    <source>
        <dbReference type="HAMAP-Rule" id="MF_01020"/>
    </source>
</evidence>
<proteinExistence type="inferred from homology"/>
<dbReference type="NCBIfam" id="TIGR03188">
    <property type="entry name" value="histidine_hisI"/>
    <property type="match status" value="1"/>
</dbReference>
<gene>
    <name evidence="9" type="primary">hisE</name>
    <name evidence="10" type="ORF">ABUE31_09380</name>
</gene>
<dbReference type="GO" id="GO:0004636">
    <property type="term" value="F:phosphoribosyl-ATP diphosphatase activity"/>
    <property type="evidence" value="ECO:0007669"/>
    <property type="project" value="UniProtKB-EC"/>
</dbReference>
<dbReference type="NCBIfam" id="NF001613">
    <property type="entry name" value="PRK00400.1-5"/>
    <property type="match status" value="1"/>
</dbReference>
<sequence>MGSSPSAFSLADLEKIVAERGRGGDPGSWTAKLFAGGMDRAAKKLGEEAVEAVIAAVAGDRNALVSESADLVYHWLVVLALAGVPLSEVLAELERRTAQSGIAEKAARPAPR</sequence>
<dbReference type="SUPFAM" id="SSF101386">
    <property type="entry name" value="all-alpha NTP pyrophosphatases"/>
    <property type="match status" value="1"/>
</dbReference>
<organism evidence="10 11">
    <name type="scientific">Mesorhizobium marinum</name>
    <dbReference type="NCBI Taxonomy" id="3228790"/>
    <lineage>
        <taxon>Bacteria</taxon>
        <taxon>Pseudomonadati</taxon>
        <taxon>Pseudomonadota</taxon>
        <taxon>Alphaproteobacteria</taxon>
        <taxon>Hyphomicrobiales</taxon>
        <taxon>Phyllobacteriaceae</taxon>
        <taxon>Mesorhizobium</taxon>
    </lineage>
</organism>
<evidence type="ECO:0000256" key="3">
    <source>
        <dbReference type="ARBA" id="ARBA00009392"/>
    </source>
</evidence>
<protein>
    <recommendedName>
        <fullName evidence="9">Phosphoribosyl-ATP pyrophosphatase</fullName>
        <shortName evidence="9">PRA-PH</shortName>
        <ecNumber evidence="9">3.6.1.31</ecNumber>
    </recommendedName>
</protein>
<evidence type="ECO:0000313" key="11">
    <source>
        <dbReference type="Proteomes" id="UP001556196"/>
    </source>
</evidence>
<comment type="catalytic activity">
    <reaction evidence="1 9">
        <text>1-(5-phospho-beta-D-ribosyl)-ATP + H2O = 1-(5-phospho-beta-D-ribosyl)-5'-AMP + diphosphate + H(+)</text>
        <dbReference type="Rhea" id="RHEA:22828"/>
        <dbReference type="ChEBI" id="CHEBI:15377"/>
        <dbReference type="ChEBI" id="CHEBI:15378"/>
        <dbReference type="ChEBI" id="CHEBI:33019"/>
        <dbReference type="ChEBI" id="CHEBI:59457"/>
        <dbReference type="ChEBI" id="CHEBI:73183"/>
        <dbReference type="EC" id="3.6.1.31"/>
    </reaction>
</comment>
<dbReference type="PANTHER" id="PTHR42945">
    <property type="entry name" value="HISTIDINE BIOSYNTHESIS BIFUNCTIONAL PROTEIN"/>
    <property type="match status" value="1"/>
</dbReference>
<accession>A0ABV3QYM3</accession>
<evidence type="ECO:0000256" key="7">
    <source>
        <dbReference type="ARBA" id="ARBA00022840"/>
    </source>
</evidence>
<keyword evidence="11" id="KW-1185">Reference proteome</keyword>
<comment type="pathway">
    <text evidence="2 9">Amino-acid biosynthesis; L-histidine biosynthesis; L-histidine from 5-phospho-alpha-D-ribose 1-diphosphate: step 2/9.</text>
</comment>
<evidence type="ECO:0000256" key="8">
    <source>
        <dbReference type="ARBA" id="ARBA00023102"/>
    </source>
</evidence>
<comment type="similarity">
    <text evidence="3 9">Belongs to the PRA-PH family.</text>
</comment>
<dbReference type="EC" id="3.6.1.31" evidence="9"/>
<dbReference type="RefSeq" id="WP_367723264.1">
    <property type="nucleotide sequence ID" value="NZ_JBFOCI010000002.1"/>
</dbReference>
<evidence type="ECO:0000313" key="10">
    <source>
        <dbReference type="EMBL" id="MEW9806192.1"/>
    </source>
</evidence>
<evidence type="ECO:0000256" key="4">
    <source>
        <dbReference type="ARBA" id="ARBA00022605"/>
    </source>
</evidence>
<keyword evidence="7 9" id="KW-0067">ATP-binding</keyword>
<comment type="caution">
    <text evidence="10">The sequence shown here is derived from an EMBL/GenBank/DDBJ whole genome shotgun (WGS) entry which is preliminary data.</text>
</comment>
<keyword evidence="5 9" id="KW-0547">Nucleotide-binding</keyword>
<dbReference type="PANTHER" id="PTHR42945:SF1">
    <property type="entry name" value="HISTIDINE BIOSYNTHESIS BIFUNCTIONAL PROTEIN HIS7"/>
    <property type="match status" value="1"/>
</dbReference>
<keyword evidence="9" id="KW-0963">Cytoplasm</keyword>
<dbReference type="EMBL" id="JBFOCI010000002">
    <property type="protein sequence ID" value="MEW9806192.1"/>
    <property type="molecule type" value="Genomic_DNA"/>
</dbReference>
<evidence type="ECO:0000256" key="1">
    <source>
        <dbReference type="ARBA" id="ARBA00001460"/>
    </source>
</evidence>
<name>A0ABV3QYM3_9HYPH</name>
<comment type="subcellular location">
    <subcellularLocation>
        <location evidence="9">Cytoplasm</location>
    </subcellularLocation>
</comment>
<dbReference type="Pfam" id="PF01503">
    <property type="entry name" value="PRA-PH"/>
    <property type="match status" value="1"/>
</dbReference>
<keyword evidence="6 9" id="KW-0378">Hydrolase</keyword>
<evidence type="ECO:0000256" key="6">
    <source>
        <dbReference type="ARBA" id="ARBA00022801"/>
    </source>
</evidence>
<dbReference type="InterPro" id="IPR008179">
    <property type="entry name" value="HisE"/>
</dbReference>